<evidence type="ECO:0008006" key="3">
    <source>
        <dbReference type="Google" id="ProtNLM"/>
    </source>
</evidence>
<keyword evidence="2" id="KW-1185">Reference proteome</keyword>
<dbReference type="Proteomes" id="UP000501989">
    <property type="component" value="Chromosome"/>
</dbReference>
<dbReference type="AlphaFoldDB" id="A0A6M8MBZ2"/>
<accession>A0A6M8MBZ2</accession>
<dbReference type="EMBL" id="CP053746">
    <property type="protein sequence ID" value="QKF49336.1"/>
    <property type="molecule type" value="Genomic_DNA"/>
</dbReference>
<evidence type="ECO:0000313" key="1">
    <source>
        <dbReference type="EMBL" id="QKF49336.1"/>
    </source>
</evidence>
<reference evidence="2" key="1">
    <citation type="submission" date="2019-12" db="EMBL/GenBank/DDBJ databases">
        <title>Endophytic bacteria associated with Panax ginseng seedlings.</title>
        <authorList>
            <person name="Park J.M."/>
            <person name="Shin R."/>
            <person name="Jo S.H."/>
        </authorList>
    </citation>
    <scope>NUCLEOTIDE SEQUENCE [LARGE SCALE GENOMIC DNA]</scope>
    <source>
        <strain evidence="2">PgKB30</strain>
    </source>
</reference>
<proteinExistence type="predicted"/>
<organism evidence="1 2">
    <name type="scientific">Pseudomonas graminis</name>
    <dbReference type="NCBI Taxonomy" id="158627"/>
    <lineage>
        <taxon>Bacteria</taxon>
        <taxon>Pseudomonadati</taxon>
        <taxon>Pseudomonadota</taxon>
        <taxon>Gammaproteobacteria</taxon>
        <taxon>Pseudomonadales</taxon>
        <taxon>Pseudomonadaceae</taxon>
        <taxon>Pseudomonas</taxon>
    </lineage>
</organism>
<dbReference type="RefSeq" id="WP_172609341.1">
    <property type="nucleotide sequence ID" value="NZ_CP053746.1"/>
</dbReference>
<evidence type="ECO:0000313" key="2">
    <source>
        <dbReference type="Proteomes" id="UP000501989"/>
    </source>
</evidence>
<gene>
    <name evidence="1" type="ORF">FX982_00255</name>
</gene>
<sequence>MALLTEDKSALDVHLKGTIGTFRVSAEDGSSAGVEVRYLLTHVTLSERQGQAQLLDMLAPVREVFDLAQLGFDEIMQRDIDDARVSLELIPYLLDNSTAGLIKLFPPIVAVALPLQNNSRVPSEMYKTVFRESEASKEHPGHNEEKITAGMQGEEQFRFTQFSKSGSVMSSDGAELSLSRDNCALAIVDGQHRAMALLALYRNLKSGWTDARRSPYEDYYKVWPEKEIRSYDLSELQLPVLICTFPQLDGTQKQDIDVVRAARRVFLTLNKTAKRVSDSRNKLLNDQDIVAECLRETLSFVKGLGTKDDTALRIWNIELDQEGDRVKIGSDVAFSGVSHLYHAIEHILMFDPVRGIESRGKTGAPRKKLDEAYNRLDLKDELTSDQRDANSRFNYSDEIAQVFRQRWTNNYVPTINKLLGKIWPFEAFSTATIWLHEQLVDRRDTALEKMLFDGQATSRTFDDFSEGLKRRVVDAEPGWTSPGIKATLKRVEGTINGRSEMVQSMKEQRAALFLSHLSGPAKKQVISDDLVARPLKDSIDRLFDNVFSTIAFQTAVICTFVEAVHAISAPMSSSANELLDEYVSALNGLFSPRNIRDLECLIQSFEGFLDLSGGVSVVPGGATFRQVVLSGELQPSEWPKFRYLILELWTSENTAIQDFVQQDRQKSREQVVASLYQRRLRLHCEEHTVLETSLSEEVKSEIRERSITLFEDFLKSIHKKTIKLDRSTFGTAKAVSSNYPNSSDENYALDL</sequence>
<protein>
    <recommendedName>
        <fullName evidence="3">DGQHR domain-containing protein</fullName>
    </recommendedName>
</protein>
<name>A0A6M8MBZ2_9PSED</name>
<dbReference type="KEGG" id="pgg:FX982_00255"/>